<dbReference type="NCBIfam" id="TIGR00348">
    <property type="entry name" value="hsdR"/>
    <property type="match status" value="1"/>
</dbReference>
<evidence type="ECO:0000256" key="9">
    <source>
        <dbReference type="ARBA" id="ARBA00023125"/>
    </source>
</evidence>
<dbReference type="CDD" id="cd18800">
    <property type="entry name" value="SF2_C_EcoR124I-like"/>
    <property type="match status" value="1"/>
</dbReference>
<dbReference type="PANTHER" id="PTHR30195">
    <property type="entry name" value="TYPE I SITE-SPECIFIC DEOXYRIBONUCLEASE PROTEIN SUBUNIT M AND R"/>
    <property type="match status" value="1"/>
</dbReference>
<feature type="domain" description="Helicase ATP-binding" evidence="11">
    <location>
        <begin position="265"/>
        <end position="425"/>
    </location>
</feature>
<keyword evidence="9 10" id="KW-0238">DNA-binding</keyword>
<dbReference type="EMBL" id="DTDV01000022">
    <property type="protein sequence ID" value="HGK24454.1"/>
    <property type="molecule type" value="Genomic_DNA"/>
</dbReference>
<evidence type="ECO:0000256" key="10">
    <source>
        <dbReference type="RuleBase" id="RU364115"/>
    </source>
</evidence>
<dbReference type="InterPro" id="IPR040980">
    <property type="entry name" value="SWI2_SNF2"/>
</dbReference>
<dbReference type="SUPFAM" id="SSF52540">
    <property type="entry name" value="P-loop containing nucleoside triphosphate hydrolases"/>
    <property type="match status" value="2"/>
</dbReference>
<dbReference type="SMART" id="SM00487">
    <property type="entry name" value="DEXDc"/>
    <property type="match status" value="1"/>
</dbReference>
<protein>
    <recommendedName>
        <fullName evidence="10">Type I restriction enzyme endonuclease subunit</fullName>
        <shortName evidence="10">R protein</shortName>
        <ecNumber evidence="10">3.1.21.3</ecNumber>
    </recommendedName>
</protein>
<keyword evidence="6" id="KW-0255">Endonuclease</keyword>
<keyword evidence="5 10" id="KW-0680">Restriction system</keyword>
<dbReference type="InterPro" id="IPR007409">
    <property type="entry name" value="Restrct_endonuc_type1_HsdR_N"/>
</dbReference>
<comment type="catalytic activity">
    <reaction evidence="1 10">
        <text>Endonucleolytic cleavage of DNA to give random double-stranded fragments with terminal 5'-phosphates, ATP is simultaneously hydrolyzed.</text>
        <dbReference type="EC" id="3.1.21.3"/>
    </reaction>
</comment>
<evidence type="ECO:0000256" key="7">
    <source>
        <dbReference type="ARBA" id="ARBA00022801"/>
    </source>
</evidence>
<dbReference type="EC" id="3.1.21.3" evidence="10"/>
<dbReference type="InterPro" id="IPR051268">
    <property type="entry name" value="Type-I_R_enzyme_R_subunit"/>
</dbReference>
<dbReference type="Pfam" id="PF04313">
    <property type="entry name" value="HSDR_N"/>
    <property type="match status" value="1"/>
</dbReference>
<dbReference type="GO" id="GO:0009035">
    <property type="term" value="F:type I site-specific deoxyribonuclease activity"/>
    <property type="evidence" value="ECO:0007669"/>
    <property type="project" value="UniProtKB-EC"/>
</dbReference>
<dbReference type="AlphaFoldDB" id="A0A7V4DXT4"/>
<evidence type="ECO:0000256" key="3">
    <source>
        <dbReference type="ARBA" id="ARBA00022722"/>
    </source>
</evidence>
<dbReference type="GO" id="GO:0003677">
    <property type="term" value="F:DNA binding"/>
    <property type="evidence" value="ECO:0007669"/>
    <property type="project" value="UniProtKB-KW"/>
</dbReference>
<gene>
    <name evidence="12" type="ORF">ENU78_08555</name>
</gene>
<evidence type="ECO:0000256" key="8">
    <source>
        <dbReference type="ARBA" id="ARBA00022840"/>
    </source>
</evidence>
<name>A0A7V4DXT4_DICTH</name>
<dbReference type="Gene3D" id="3.90.1570.50">
    <property type="match status" value="1"/>
</dbReference>
<reference evidence="12" key="1">
    <citation type="journal article" date="2020" name="mSystems">
        <title>Genome- and Community-Level Interaction Insights into Carbon Utilization and Element Cycling Functions of Hydrothermarchaeota in Hydrothermal Sediment.</title>
        <authorList>
            <person name="Zhou Z."/>
            <person name="Liu Y."/>
            <person name="Xu W."/>
            <person name="Pan J."/>
            <person name="Luo Z.H."/>
            <person name="Li M."/>
        </authorList>
    </citation>
    <scope>NUCLEOTIDE SEQUENCE [LARGE SCALE GENOMIC DNA]</scope>
    <source>
        <strain evidence="12">SpSt-70</strain>
    </source>
</reference>
<accession>A0A7V4DXT4</accession>
<evidence type="ECO:0000256" key="1">
    <source>
        <dbReference type="ARBA" id="ARBA00000851"/>
    </source>
</evidence>
<sequence length="981" mass="116103">MRLITEKRDVQDRVIEYLQAIGWEYIPPADLQEKRGFDIKEPFIVEVLEKKLKELNPGIITDENVGDVVRRLRLIPSTFTGNQEFLEFLRGKKTVYVDKERRERNFKLIDFENPENNHFAFTKEFLFEDREKRRLDIALFVNGIPICDFELKSPTLWEAEEEAFEQVRIYNNVLPELFKYIQFYAVSEGIRLFYGPTWKYESKTLYRWKVENGFNFEKLVKTFFDKKEVIETLRTYIVFMTIEEELQKYILKQHQRRTIAKIIRRVLEEKKKKGLIWHTQGSYKSLTMIVSADELRKMPELENPTILVVVDRLELEHQIYQNFQAYGYPNIIRAESKNHLKELLENDYRGLIITTIHKFEGIPKHINKRENIIVLVDEAHRSQEGDLGNYMRASLPNAYYFGFTGTPVDKTKIGRGTFVAFGYPDEPYLDKYTIDESIEERTTVPLYYTLAKTELHVDKETLEEEFFRVVEEEGIASIEGINKVIERAEKLKAVLKARDRIDKIAKHIAEHYTKFVEPLGFKAFIVAVDREGCALYKEAIDKYLPEEYTKVVYTSDYKDNELLKKYHISDEEEKRIRKDFKSPGKLPKILIVTEKLLTGYDAPILYAMYLDKPLKDHTLLQAIARINRPYVGKTCGLVMDYIGIFENLQRALAFYSKDVEAGLIDFEKLKERFKELVKEADDLLKEIDLGDETKRIQNIIDYFFEEENRKEFIKIFKQIQEIYEILSPDEFLRDYIEKYKLLVQIYEIIYQTYNPEAEKKRIRRDILKKTEDLIKENIELLHIADNLPLYEINKDIAHTIKADKISQRVKIASLYRSIRIHIESKRKESPYLVSIAEKVEEIISQLRERQRSVEYALEELTKIAEEIAKAEKEQKESGLSKEEFSYFWILRRHGVKAPEKISKDICKILAEKEHWMFNENVERELRREFYKLLLQKSEAYTSQEDTQSYAVRESGLSYLSLDIVKLVNELLGIDKIIKGGA</sequence>
<comment type="subunit">
    <text evidence="10">The type I restriction/modification system is composed of three polypeptides R, M and S.</text>
</comment>
<evidence type="ECO:0000256" key="5">
    <source>
        <dbReference type="ARBA" id="ARBA00022747"/>
    </source>
</evidence>
<keyword evidence="7 10" id="KW-0378">Hydrolase</keyword>
<dbReference type="GO" id="GO:0005524">
    <property type="term" value="F:ATP binding"/>
    <property type="evidence" value="ECO:0007669"/>
    <property type="project" value="UniProtKB-KW"/>
</dbReference>
<dbReference type="InterPro" id="IPR004473">
    <property type="entry name" value="Restrct_endonuc_typeI_HsdR"/>
</dbReference>
<organism evidence="12">
    <name type="scientific">Dictyoglomus thermophilum</name>
    <dbReference type="NCBI Taxonomy" id="14"/>
    <lineage>
        <taxon>Bacteria</taxon>
        <taxon>Pseudomonadati</taxon>
        <taxon>Dictyoglomota</taxon>
        <taxon>Dictyoglomia</taxon>
        <taxon>Dictyoglomales</taxon>
        <taxon>Dictyoglomaceae</taxon>
        <taxon>Dictyoglomus</taxon>
    </lineage>
</organism>
<comment type="caution">
    <text evidence="12">The sequence shown here is derived from an EMBL/GenBank/DDBJ whole genome shotgun (WGS) entry which is preliminary data.</text>
</comment>
<dbReference type="PANTHER" id="PTHR30195:SF15">
    <property type="entry name" value="TYPE I RESTRICTION ENZYME HINDI ENDONUCLEASE SUBUNIT"/>
    <property type="match status" value="1"/>
</dbReference>
<keyword evidence="4 10" id="KW-0547">Nucleotide-binding</keyword>
<evidence type="ECO:0000259" key="11">
    <source>
        <dbReference type="PROSITE" id="PS51192"/>
    </source>
</evidence>
<dbReference type="InterPro" id="IPR014001">
    <property type="entry name" value="Helicase_ATP-bd"/>
</dbReference>
<keyword evidence="3" id="KW-0540">Nuclease</keyword>
<keyword evidence="8 10" id="KW-0067">ATP-binding</keyword>
<dbReference type="Pfam" id="PF18766">
    <property type="entry name" value="SWI2_SNF2"/>
    <property type="match status" value="1"/>
</dbReference>
<comment type="similarity">
    <text evidence="2 10">Belongs to the HsdR family.</text>
</comment>
<dbReference type="Pfam" id="PF11867">
    <property type="entry name" value="T1RH-like_C"/>
    <property type="match status" value="1"/>
</dbReference>
<dbReference type="Pfam" id="PF22679">
    <property type="entry name" value="T1R_D3-like"/>
    <property type="match status" value="1"/>
</dbReference>
<evidence type="ECO:0000256" key="6">
    <source>
        <dbReference type="ARBA" id="ARBA00022759"/>
    </source>
</evidence>
<proteinExistence type="inferred from homology"/>
<evidence type="ECO:0000313" key="12">
    <source>
        <dbReference type="EMBL" id="HGK24454.1"/>
    </source>
</evidence>
<evidence type="ECO:0000256" key="2">
    <source>
        <dbReference type="ARBA" id="ARBA00008598"/>
    </source>
</evidence>
<evidence type="ECO:0000256" key="4">
    <source>
        <dbReference type="ARBA" id="ARBA00022741"/>
    </source>
</evidence>
<comment type="function">
    <text evidence="10">Subunit R is required for both nuclease and ATPase activities, but not for modification.</text>
</comment>
<dbReference type="GO" id="GO:0009307">
    <property type="term" value="P:DNA restriction-modification system"/>
    <property type="evidence" value="ECO:0007669"/>
    <property type="project" value="UniProtKB-KW"/>
</dbReference>
<dbReference type="CDD" id="cd22332">
    <property type="entry name" value="HsdR_N"/>
    <property type="match status" value="1"/>
</dbReference>
<dbReference type="PROSITE" id="PS51192">
    <property type="entry name" value="HELICASE_ATP_BIND_1"/>
    <property type="match status" value="1"/>
</dbReference>
<dbReference type="InterPro" id="IPR027417">
    <property type="entry name" value="P-loop_NTPase"/>
</dbReference>
<dbReference type="InterPro" id="IPR055180">
    <property type="entry name" value="HsdR_RecA-like_helicase_dom_2"/>
</dbReference>
<dbReference type="InterPro" id="IPR021810">
    <property type="entry name" value="T1RH-like_C"/>
</dbReference>
<dbReference type="Gene3D" id="3.40.50.300">
    <property type="entry name" value="P-loop containing nucleotide triphosphate hydrolases"/>
    <property type="match status" value="2"/>
</dbReference>
<dbReference type="CDD" id="cd18030">
    <property type="entry name" value="DEXHc_RE_I_HsdR"/>
    <property type="match status" value="1"/>
</dbReference>